<accession>A0A847S9M9</accession>
<evidence type="ECO:0000313" key="4">
    <source>
        <dbReference type="Proteomes" id="UP000587991"/>
    </source>
</evidence>
<keyword evidence="3" id="KW-0560">Oxidoreductase</keyword>
<name>A0A847S9M9_9NEIS</name>
<feature type="transmembrane region" description="Helical" evidence="2">
    <location>
        <begin position="141"/>
        <end position="164"/>
    </location>
</feature>
<dbReference type="GO" id="GO:0005886">
    <property type="term" value="C:plasma membrane"/>
    <property type="evidence" value="ECO:0007669"/>
    <property type="project" value="UniProtKB-SubCell"/>
</dbReference>
<dbReference type="RefSeq" id="WP_168875698.1">
    <property type="nucleotide sequence ID" value="NZ_JABAIM010000001.1"/>
</dbReference>
<dbReference type="NCBIfam" id="NF005164">
    <property type="entry name" value="PRK06638.1-4"/>
    <property type="match status" value="1"/>
</dbReference>
<evidence type="ECO:0000256" key="2">
    <source>
        <dbReference type="RuleBase" id="RU004429"/>
    </source>
</evidence>
<gene>
    <name evidence="3" type="ORF">HF682_02695</name>
</gene>
<feature type="transmembrane region" description="Helical" evidence="2">
    <location>
        <begin position="6"/>
        <end position="24"/>
    </location>
</feature>
<comment type="subcellular location">
    <subcellularLocation>
        <location evidence="2">Cell membrane</location>
        <topology evidence="2">Multi-pass membrane protein</topology>
    </subcellularLocation>
</comment>
<sequence length="208" mass="22531">MSLQLITFYLFATILVVAALRVVTARNPVHAALFLVLSFVTASGLWVLIQAEFLGVGLVLIYVGAVMVLFLFVVMMLNIDIETIRKGFWKSLPLAGVVAAIMVGELVLLLKQRGADVGAPNGVLVQASNSKALGKLLYTDYIYAFEVAGVLLLVAIIAAVALTLRHRKDQKYVDPGMQAKVKREDRVRLVQMAAEKPQAPAAEQPAAE</sequence>
<keyword evidence="2" id="KW-0874">Quinone</keyword>
<dbReference type="AlphaFoldDB" id="A0A847S9M9"/>
<dbReference type="PANTHER" id="PTHR33269:SF17">
    <property type="entry name" value="NADH-UBIQUINONE OXIDOREDUCTASE CHAIN 6"/>
    <property type="match status" value="1"/>
</dbReference>
<dbReference type="GO" id="GO:0016491">
    <property type="term" value="F:oxidoreductase activity"/>
    <property type="evidence" value="ECO:0007669"/>
    <property type="project" value="UniProtKB-KW"/>
</dbReference>
<keyword evidence="2" id="KW-1003">Cell membrane</keyword>
<dbReference type="Gene3D" id="1.20.120.1200">
    <property type="entry name" value="NADH-ubiquinone/plastoquinone oxidoreductase chain 6, subunit NuoJ"/>
    <property type="match status" value="1"/>
</dbReference>
<organism evidence="3 4">
    <name type="scientific">Leeia aquatica</name>
    <dbReference type="NCBI Taxonomy" id="2725557"/>
    <lineage>
        <taxon>Bacteria</taxon>
        <taxon>Pseudomonadati</taxon>
        <taxon>Pseudomonadota</taxon>
        <taxon>Betaproteobacteria</taxon>
        <taxon>Neisseriales</taxon>
        <taxon>Leeiaceae</taxon>
        <taxon>Leeia</taxon>
    </lineage>
</organism>
<keyword evidence="2" id="KW-1133">Transmembrane helix</keyword>
<feature type="transmembrane region" description="Helical" evidence="2">
    <location>
        <begin position="31"/>
        <end position="49"/>
    </location>
</feature>
<comment type="caution">
    <text evidence="3">The sequence shown here is derived from an EMBL/GenBank/DDBJ whole genome shotgun (WGS) entry which is preliminary data.</text>
</comment>
<dbReference type="Proteomes" id="UP000587991">
    <property type="component" value="Unassembled WGS sequence"/>
</dbReference>
<dbReference type="EC" id="7.1.1.-" evidence="2"/>
<dbReference type="EMBL" id="JABAIM010000001">
    <property type="protein sequence ID" value="NLR74059.1"/>
    <property type="molecule type" value="Genomic_DNA"/>
</dbReference>
<reference evidence="3 4" key="1">
    <citation type="submission" date="2020-04" db="EMBL/GenBank/DDBJ databases">
        <title>Draft genome of Leeia sp. IMCC25680.</title>
        <authorList>
            <person name="Song J."/>
            <person name="Cho J.-C."/>
        </authorList>
    </citation>
    <scope>NUCLEOTIDE SEQUENCE [LARGE SCALE GENOMIC DNA]</scope>
    <source>
        <strain evidence="3 4">IMCC25680</strain>
    </source>
</reference>
<keyword evidence="2" id="KW-0520">NAD</keyword>
<dbReference type="InterPro" id="IPR001457">
    <property type="entry name" value="NADH_UbQ/plastoQ_OxRdtase_su6"/>
</dbReference>
<feature type="transmembrane region" description="Helical" evidence="2">
    <location>
        <begin position="55"/>
        <end position="79"/>
    </location>
</feature>
<dbReference type="GO" id="GO:0008137">
    <property type="term" value="F:NADH dehydrogenase (ubiquinone) activity"/>
    <property type="evidence" value="ECO:0007669"/>
    <property type="project" value="UniProtKB-UniRule"/>
</dbReference>
<comment type="function">
    <text evidence="2">NDH-1 shuttles electrons from NADH, via FMN and iron-sulfur (Fe-S) centers, to quinones in the respiratory chain. Couples the redox reaction to proton translocation (for every two electrons transferred, four hydrogen ions are translocated across the cytoplasmic membrane), and thus conserves the redox energy in a proton gradient.</text>
</comment>
<keyword evidence="2" id="KW-0812">Transmembrane</keyword>
<protein>
    <recommendedName>
        <fullName evidence="2">NADH-quinone oxidoreductase subunit J</fullName>
        <ecNumber evidence="2">7.1.1.-</ecNumber>
    </recommendedName>
</protein>
<evidence type="ECO:0000256" key="1">
    <source>
        <dbReference type="ARBA" id="ARBA00005698"/>
    </source>
</evidence>
<proteinExistence type="inferred from homology"/>
<dbReference type="PANTHER" id="PTHR33269">
    <property type="entry name" value="NADH-UBIQUINONE OXIDOREDUCTASE CHAIN 6"/>
    <property type="match status" value="1"/>
</dbReference>
<comment type="similarity">
    <text evidence="1 2">Belongs to the complex I subunit 6 family.</text>
</comment>
<keyword evidence="4" id="KW-1185">Reference proteome</keyword>
<dbReference type="InterPro" id="IPR042106">
    <property type="entry name" value="Nuo/plastoQ_OxRdtase_6_NuoJ"/>
</dbReference>
<keyword evidence="2" id="KW-0472">Membrane</keyword>
<comment type="catalytic activity">
    <reaction evidence="2">
        <text>a quinone + NADH + 5 H(+)(in) = a quinol + NAD(+) + 4 H(+)(out)</text>
        <dbReference type="Rhea" id="RHEA:57888"/>
        <dbReference type="ChEBI" id="CHEBI:15378"/>
        <dbReference type="ChEBI" id="CHEBI:24646"/>
        <dbReference type="ChEBI" id="CHEBI:57540"/>
        <dbReference type="ChEBI" id="CHEBI:57945"/>
        <dbReference type="ChEBI" id="CHEBI:132124"/>
    </reaction>
</comment>
<evidence type="ECO:0000313" key="3">
    <source>
        <dbReference type="EMBL" id="NLR74059.1"/>
    </source>
</evidence>
<feature type="transmembrane region" description="Helical" evidence="2">
    <location>
        <begin position="91"/>
        <end position="110"/>
    </location>
</feature>
<dbReference type="Pfam" id="PF00499">
    <property type="entry name" value="Oxidored_q3"/>
    <property type="match status" value="1"/>
</dbReference>
<dbReference type="GO" id="GO:0048038">
    <property type="term" value="F:quinone binding"/>
    <property type="evidence" value="ECO:0007669"/>
    <property type="project" value="UniProtKB-UniRule"/>
</dbReference>